<evidence type="ECO:0000313" key="2">
    <source>
        <dbReference type="EMBL" id="CAG5000340.1"/>
    </source>
</evidence>
<organism evidence="2 3">
    <name type="scientific">Parnassius apollo</name>
    <name type="common">Apollo butterfly</name>
    <name type="synonym">Papilio apollo</name>
    <dbReference type="NCBI Taxonomy" id="110799"/>
    <lineage>
        <taxon>Eukaryota</taxon>
        <taxon>Metazoa</taxon>
        <taxon>Ecdysozoa</taxon>
        <taxon>Arthropoda</taxon>
        <taxon>Hexapoda</taxon>
        <taxon>Insecta</taxon>
        <taxon>Pterygota</taxon>
        <taxon>Neoptera</taxon>
        <taxon>Endopterygota</taxon>
        <taxon>Lepidoptera</taxon>
        <taxon>Glossata</taxon>
        <taxon>Ditrysia</taxon>
        <taxon>Papilionoidea</taxon>
        <taxon>Papilionidae</taxon>
        <taxon>Parnassiinae</taxon>
        <taxon>Parnassini</taxon>
        <taxon>Parnassius</taxon>
        <taxon>Parnassius</taxon>
    </lineage>
</organism>
<reference evidence="2" key="1">
    <citation type="submission" date="2021-04" db="EMBL/GenBank/DDBJ databases">
        <authorList>
            <person name="Tunstrom K."/>
        </authorList>
    </citation>
    <scope>NUCLEOTIDE SEQUENCE</scope>
</reference>
<dbReference type="AlphaFoldDB" id="A0A8S3X5L5"/>
<sequence>MIVVQQPHLPYTSITESDASTSTKQATATSETTGKRQRIFKESYIQFGFKCTVLNFEQRPYPTVIEDVTDSREADDGDHVTPAHVA</sequence>
<evidence type="ECO:0000256" key="1">
    <source>
        <dbReference type="SAM" id="MobiDB-lite"/>
    </source>
</evidence>
<dbReference type="EMBL" id="CAJQZP010000945">
    <property type="protein sequence ID" value="CAG5000340.1"/>
    <property type="molecule type" value="Genomic_DNA"/>
</dbReference>
<protein>
    <submittedName>
        <fullName evidence="2">(apollo) hypothetical protein</fullName>
    </submittedName>
</protein>
<feature type="compositionally biased region" description="Low complexity" evidence="1">
    <location>
        <begin position="19"/>
        <end position="32"/>
    </location>
</feature>
<proteinExistence type="predicted"/>
<comment type="caution">
    <text evidence="2">The sequence shown here is derived from an EMBL/GenBank/DDBJ whole genome shotgun (WGS) entry which is preliminary data.</text>
</comment>
<evidence type="ECO:0000313" key="3">
    <source>
        <dbReference type="Proteomes" id="UP000691718"/>
    </source>
</evidence>
<feature type="region of interest" description="Disordered" evidence="1">
    <location>
        <begin position="1"/>
        <end position="34"/>
    </location>
</feature>
<dbReference type="Proteomes" id="UP000691718">
    <property type="component" value="Unassembled WGS sequence"/>
</dbReference>
<gene>
    <name evidence="2" type="ORF">PAPOLLO_LOCUS13703</name>
</gene>
<name>A0A8S3X5L5_PARAO</name>
<accession>A0A8S3X5L5</accession>
<keyword evidence="3" id="KW-1185">Reference proteome</keyword>